<comment type="caution">
    <text evidence="1">The sequence shown here is derived from an EMBL/GenBank/DDBJ whole genome shotgun (WGS) entry which is preliminary data.</text>
</comment>
<dbReference type="AlphaFoldDB" id="V9DTT9"/>
<evidence type="ECO:0000313" key="2">
    <source>
        <dbReference type="Proteomes" id="UP000018721"/>
    </source>
</evidence>
<dbReference type="OrthoDB" id="96431at2759"/>
<accession>V9DTT9</accession>
<dbReference type="Proteomes" id="UP000018721">
    <property type="component" value="Unassembled WGS sequence"/>
</dbReference>
<protein>
    <submittedName>
        <fullName evidence="1">Uncharacterized protein</fullName>
    </submittedName>
</protein>
<keyword evidence="2" id="KW-1185">Reference proteome</keyword>
<reference evidence="1 2" key="1">
    <citation type="submission" date="2013-11" db="EMBL/GenBank/DDBJ databases">
        <title>The Genome Sequence of Phytophthora parasitica P1569.</title>
        <authorList>
            <consortium name="The Broad Institute Genomics Platform"/>
            <person name="Russ C."/>
            <person name="Tyler B."/>
            <person name="Panabieres F."/>
            <person name="Shan W."/>
            <person name="Tripathy S."/>
            <person name="Grunwald N."/>
            <person name="Machado M."/>
            <person name="Johnson C.S."/>
            <person name="Arredondo F."/>
            <person name="Hong C."/>
            <person name="Coffey M."/>
            <person name="Young S.K."/>
            <person name="Zeng Q."/>
            <person name="Gargeya S."/>
            <person name="Fitzgerald M."/>
            <person name="Abouelleil A."/>
            <person name="Alvarado L."/>
            <person name="Chapman S.B."/>
            <person name="Gainer-Dewar J."/>
            <person name="Goldberg J."/>
            <person name="Griggs A."/>
            <person name="Gujja S."/>
            <person name="Hansen M."/>
            <person name="Howarth C."/>
            <person name="Imamovic A."/>
            <person name="Ireland A."/>
            <person name="Larimer J."/>
            <person name="McCowan C."/>
            <person name="Murphy C."/>
            <person name="Pearson M."/>
            <person name="Poon T.W."/>
            <person name="Priest M."/>
            <person name="Roberts A."/>
            <person name="Saif S."/>
            <person name="Shea T."/>
            <person name="Sykes S."/>
            <person name="Wortman J."/>
            <person name="Nusbaum C."/>
            <person name="Birren B."/>
        </authorList>
    </citation>
    <scope>NUCLEOTIDE SEQUENCE [LARGE SCALE GENOMIC DNA]</scope>
    <source>
        <strain evidence="1 2">P1569</strain>
    </source>
</reference>
<sequence length="495" mass="58406">MHAVGDSIDYKHSDNVTPDFGNDGYTYLLQYQFNELDESEMLDNFFFKSSEDVNHLNKRTLNAVWNTTKSYDERLYQLCMMIRGDLFCNNQNVWNLAGFFARQRHSDWYLMRKTYLCVLKQKVERFNKEFATKEFDGWFDSKYNPSLNEGKLKGIAAGCDSAAYKQWKDEYEVKEPMKTSTSKTFELSTLDQDFELTFKSERKLATLTQLVELTGRIIDDIRSAMVDTSFEIDELEYWAEKYLVIENKPNRDFDLNFSTFEKMLNITSFESLHVLKRFVLYFIHEFYVFEGSDITYYKRKPTEDDNSVIKAYDPKNFYKLHIQFIANKKPRSTKLSDLLNTVPFHKFANTVCKWEHDPNDMETFSLANPLQAKDLYEDITESDLHPVLVDYLKRIIRFNHPERYQWLMEYIGSICHYPDSKTKVMLVLYSMEKQIGKSNFFKLLTSLLGTANTHMTQHLTNFFGERGSPQLRHKNCAGLRKLLEISARFVIVLST</sequence>
<dbReference type="HOGENOM" id="CLU_551522_0_0_1"/>
<gene>
    <name evidence="1" type="ORF">F443_23128</name>
</gene>
<evidence type="ECO:0000313" key="1">
    <source>
        <dbReference type="EMBL" id="ETI29753.1"/>
    </source>
</evidence>
<proteinExistence type="predicted"/>
<dbReference type="EMBL" id="ANIZ01004860">
    <property type="protein sequence ID" value="ETI29753.1"/>
    <property type="molecule type" value="Genomic_DNA"/>
</dbReference>
<dbReference type="eggNOG" id="ENOG502RG7D">
    <property type="taxonomic scope" value="Eukaryota"/>
</dbReference>
<organism evidence="1 2">
    <name type="scientific">Phytophthora nicotianae P1569</name>
    <dbReference type="NCBI Taxonomy" id="1317065"/>
    <lineage>
        <taxon>Eukaryota</taxon>
        <taxon>Sar</taxon>
        <taxon>Stramenopiles</taxon>
        <taxon>Oomycota</taxon>
        <taxon>Peronosporomycetes</taxon>
        <taxon>Peronosporales</taxon>
        <taxon>Peronosporaceae</taxon>
        <taxon>Phytophthora</taxon>
    </lineage>
</organism>
<name>V9DTT9_PHYNI</name>